<keyword evidence="6" id="KW-1185">Reference proteome</keyword>
<dbReference type="InterPro" id="IPR013767">
    <property type="entry name" value="PAS_fold"/>
</dbReference>
<dbReference type="AlphaFoldDB" id="A0A1I2FCB2"/>
<proteinExistence type="predicted"/>
<dbReference type="PROSITE" id="PS50887">
    <property type="entry name" value="GGDEF"/>
    <property type="match status" value="1"/>
</dbReference>
<evidence type="ECO:0000313" key="6">
    <source>
        <dbReference type="Proteomes" id="UP000198589"/>
    </source>
</evidence>
<feature type="transmembrane region" description="Helical" evidence="1">
    <location>
        <begin position="130"/>
        <end position="149"/>
    </location>
</feature>
<dbReference type="RefSeq" id="WP_092198418.1">
    <property type="nucleotide sequence ID" value="NZ_FOND01000008.1"/>
</dbReference>
<feature type="domain" description="GGDEF" evidence="4">
    <location>
        <begin position="477"/>
        <end position="608"/>
    </location>
</feature>
<feature type="transmembrane region" description="Helical" evidence="1">
    <location>
        <begin position="62"/>
        <end position="85"/>
    </location>
</feature>
<dbReference type="Proteomes" id="UP000198589">
    <property type="component" value="Unassembled WGS sequence"/>
</dbReference>
<dbReference type="PANTHER" id="PTHR44757">
    <property type="entry name" value="DIGUANYLATE CYCLASE DGCP"/>
    <property type="match status" value="1"/>
</dbReference>
<name>A0A1I2FCB2_9ACTN</name>
<dbReference type="STRING" id="1798228.SAMN05216574_10852"/>
<feature type="transmembrane region" description="Helical" evidence="1">
    <location>
        <begin position="254"/>
        <end position="275"/>
    </location>
</feature>
<dbReference type="GO" id="GO:0006355">
    <property type="term" value="P:regulation of DNA-templated transcription"/>
    <property type="evidence" value="ECO:0007669"/>
    <property type="project" value="InterPro"/>
</dbReference>
<feature type="domain" description="PAC" evidence="3">
    <location>
        <begin position="395"/>
        <end position="446"/>
    </location>
</feature>
<sequence length="613" mass="63015">MSVPAVPTARAAWLHAALAVLAVGLVVTVVPVGPWRPAAEIALFGLGLAAAATALRRHRTPLVVGWWGLTLGLLLFALSCAAEVLELTGIVAGPAGAAETALDIAAYAAVVVGALGVVRTGGGRRNPSSWLDTATLLLAGGLAVLAVGGDRQPTSGDLAELGIGTPVLTAVLLIVCVPLAMSRGGRSVSTMALLAAAALTVVGYGGRILVGTSLRDSPFLDPLPLLAVAALVLAGRHPAVALMGRDPESEQDAATTRVLGLGAALLVSPALLILWTMGHGGVGYVLGAGSLLLTGIALWRLLALNRERERTRAALTASEARLQLLLENAADVIAIVDPSGSIAYMSPAVQSLLGRPPAEYLGRNAIELADPRDQPRLRAAVAAAGSASDIEAGGVDTDIRVQHSSGGTRWVEMRISGRVAAAGIEGWVVNFREVTDRKMFEEELRRQARTDPLTGLMNRTAFSDRLAAATGSIDVTAPPAVLFVDIDDFKAVNDSLGHAAGDDLLVTVAARLTADVRADDVVARLGGDEFAVLLADADAERLRDVADRLLASLRAPMALAGTRVSVTASIGGALGRPGDTAEHLLHAADTAMYSAKRSGKDSRSLLDVAPGRA</sequence>
<dbReference type="SUPFAM" id="SSF55073">
    <property type="entry name" value="Nucleotide cyclase"/>
    <property type="match status" value="1"/>
</dbReference>
<keyword evidence="1" id="KW-1133">Transmembrane helix</keyword>
<dbReference type="SMART" id="SM00091">
    <property type="entry name" value="PAS"/>
    <property type="match status" value="1"/>
</dbReference>
<dbReference type="PROSITE" id="PS50112">
    <property type="entry name" value="PAS"/>
    <property type="match status" value="1"/>
</dbReference>
<dbReference type="InterPro" id="IPR029787">
    <property type="entry name" value="Nucleotide_cyclase"/>
</dbReference>
<dbReference type="NCBIfam" id="TIGR00229">
    <property type="entry name" value="sensory_box"/>
    <property type="match status" value="1"/>
</dbReference>
<reference evidence="6" key="1">
    <citation type="submission" date="2016-10" db="EMBL/GenBank/DDBJ databases">
        <authorList>
            <person name="Varghese N."/>
            <person name="Submissions S."/>
        </authorList>
    </citation>
    <scope>NUCLEOTIDE SEQUENCE [LARGE SCALE GENOMIC DNA]</scope>
    <source>
        <strain evidence="6">DSM 46838</strain>
    </source>
</reference>
<accession>A0A1I2FCB2</accession>
<keyword evidence="1" id="KW-0812">Transmembrane</keyword>
<dbReference type="CDD" id="cd00130">
    <property type="entry name" value="PAS"/>
    <property type="match status" value="1"/>
</dbReference>
<dbReference type="EMBL" id="FOND01000008">
    <property type="protein sequence ID" value="SFF02539.1"/>
    <property type="molecule type" value="Genomic_DNA"/>
</dbReference>
<dbReference type="PROSITE" id="PS50113">
    <property type="entry name" value="PAC"/>
    <property type="match status" value="1"/>
</dbReference>
<dbReference type="OrthoDB" id="8526884at2"/>
<feature type="transmembrane region" description="Helical" evidence="1">
    <location>
        <begin position="12"/>
        <end position="32"/>
    </location>
</feature>
<dbReference type="CDD" id="cd01949">
    <property type="entry name" value="GGDEF"/>
    <property type="match status" value="1"/>
</dbReference>
<dbReference type="Gene3D" id="3.30.450.20">
    <property type="entry name" value="PAS domain"/>
    <property type="match status" value="1"/>
</dbReference>
<evidence type="ECO:0000256" key="1">
    <source>
        <dbReference type="SAM" id="Phobius"/>
    </source>
</evidence>
<evidence type="ECO:0000313" key="5">
    <source>
        <dbReference type="EMBL" id="SFF02539.1"/>
    </source>
</evidence>
<dbReference type="InterPro" id="IPR000700">
    <property type="entry name" value="PAS-assoc_C"/>
</dbReference>
<dbReference type="SMART" id="SM00267">
    <property type="entry name" value="GGDEF"/>
    <property type="match status" value="1"/>
</dbReference>
<dbReference type="InterPro" id="IPR052155">
    <property type="entry name" value="Biofilm_reg_signaling"/>
</dbReference>
<keyword evidence="1" id="KW-0472">Membrane</keyword>
<feature type="transmembrane region" description="Helical" evidence="1">
    <location>
        <begin position="38"/>
        <end position="55"/>
    </location>
</feature>
<protein>
    <submittedName>
        <fullName evidence="5">PAS domain S-box-containing protein/diguanylate cyclase (GGDEF) domain-containing protein</fullName>
    </submittedName>
</protein>
<dbReference type="PANTHER" id="PTHR44757:SF2">
    <property type="entry name" value="BIOFILM ARCHITECTURE MAINTENANCE PROTEIN MBAA"/>
    <property type="match status" value="1"/>
</dbReference>
<dbReference type="SUPFAM" id="SSF55785">
    <property type="entry name" value="PYP-like sensor domain (PAS domain)"/>
    <property type="match status" value="1"/>
</dbReference>
<feature type="transmembrane region" description="Helical" evidence="1">
    <location>
        <begin position="97"/>
        <end position="118"/>
    </location>
</feature>
<dbReference type="Gene3D" id="3.30.70.270">
    <property type="match status" value="1"/>
</dbReference>
<dbReference type="InterPro" id="IPR000160">
    <property type="entry name" value="GGDEF_dom"/>
</dbReference>
<feature type="transmembrane region" description="Helical" evidence="1">
    <location>
        <begin position="161"/>
        <end position="180"/>
    </location>
</feature>
<feature type="domain" description="PAS" evidence="2">
    <location>
        <begin position="318"/>
        <end position="388"/>
    </location>
</feature>
<feature type="transmembrane region" description="Helical" evidence="1">
    <location>
        <begin position="192"/>
        <end position="210"/>
    </location>
</feature>
<dbReference type="InterPro" id="IPR043128">
    <property type="entry name" value="Rev_trsase/Diguanyl_cyclase"/>
</dbReference>
<dbReference type="InterPro" id="IPR000014">
    <property type="entry name" value="PAS"/>
</dbReference>
<evidence type="ECO:0000259" key="4">
    <source>
        <dbReference type="PROSITE" id="PS50887"/>
    </source>
</evidence>
<dbReference type="Pfam" id="PF00990">
    <property type="entry name" value="GGDEF"/>
    <property type="match status" value="1"/>
</dbReference>
<gene>
    <name evidence="5" type="ORF">SAMN05216574_10852</name>
</gene>
<evidence type="ECO:0000259" key="3">
    <source>
        <dbReference type="PROSITE" id="PS50113"/>
    </source>
</evidence>
<feature type="transmembrane region" description="Helical" evidence="1">
    <location>
        <begin position="222"/>
        <end position="242"/>
    </location>
</feature>
<dbReference type="FunFam" id="3.30.70.270:FF:000001">
    <property type="entry name" value="Diguanylate cyclase domain protein"/>
    <property type="match status" value="1"/>
</dbReference>
<dbReference type="Pfam" id="PF00989">
    <property type="entry name" value="PAS"/>
    <property type="match status" value="1"/>
</dbReference>
<evidence type="ECO:0000259" key="2">
    <source>
        <dbReference type="PROSITE" id="PS50112"/>
    </source>
</evidence>
<feature type="transmembrane region" description="Helical" evidence="1">
    <location>
        <begin position="281"/>
        <end position="302"/>
    </location>
</feature>
<organism evidence="5 6">
    <name type="scientific">Blastococcus tunisiensis</name>
    <dbReference type="NCBI Taxonomy" id="1798228"/>
    <lineage>
        <taxon>Bacteria</taxon>
        <taxon>Bacillati</taxon>
        <taxon>Actinomycetota</taxon>
        <taxon>Actinomycetes</taxon>
        <taxon>Geodermatophilales</taxon>
        <taxon>Geodermatophilaceae</taxon>
        <taxon>Blastococcus</taxon>
    </lineage>
</organism>
<dbReference type="NCBIfam" id="TIGR00254">
    <property type="entry name" value="GGDEF"/>
    <property type="match status" value="1"/>
</dbReference>
<dbReference type="InterPro" id="IPR035965">
    <property type="entry name" value="PAS-like_dom_sf"/>
</dbReference>